<keyword evidence="5" id="KW-0804">Transcription</keyword>
<dbReference type="InterPro" id="IPR008967">
    <property type="entry name" value="p53-like_TF_DNA-bd_sf"/>
</dbReference>
<comment type="subcellular location">
    <subcellularLocation>
        <location evidence="1">Nucleus</location>
    </subcellularLocation>
</comment>
<dbReference type="PANTHER" id="PTHR10665">
    <property type="entry name" value="RECOMBINING BINDING PROTEIN SUPPRESSOR OF HAIRLESS"/>
    <property type="match status" value="1"/>
</dbReference>
<dbReference type="InterPro" id="IPR038007">
    <property type="entry name" value="RBP-Jkappa_IPT"/>
</dbReference>
<dbReference type="Gene3D" id="2.60.40.10">
    <property type="entry name" value="Immunoglobulins"/>
    <property type="match status" value="1"/>
</dbReference>
<comment type="similarity">
    <text evidence="2">Belongs to the Su(H) family.</text>
</comment>
<dbReference type="InterPro" id="IPR040159">
    <property type="entry name" value="CLS_fam"/>
</dbReference>
<feature type="domain" description="Beta-trefoil DNA-binding" evidence="9">
    <location>
        <begin position="629"/>
        <end position="968"/>
    </location>
</feature>
<evidence type="ECO:0000256" key="1">
    <source>
        <dbReference type="ARBA" id="ARBA00004123"/>
    </source>
</evidence>
<dbReference type="Pfam" id="PF20144">
    <property type="entry name" value="TIG_SUH"/>
    <property type="match status" value="1"/>
</dbReference>
<keyword evidence="3" id="KW-0805">Transcription regulation</keyword>
<reference evidence="10 11" key="1">
    <citation type="journal article" date="2016" name="Mol. Biol. Evol.">
        <title>Comparative Genomics of Early-Diverging Mushroom-Forming Fungi Provides Insights into the Origins of Lignocellulose Decay Capabilities.</title>
        <authorList>
            <person name="Nagy L.G."/>
            <person name="Riley R."/>
            <person name="Tritt A."/>
            <person name="Adam C."/>
            <person name="Daum C."/>
            <person name="Floudas D."/>
            <person name="Sun H."/>
            <person name="Yadav J.S."/>
            <person name="Pangilinan J."/>
            <person name="Larsson K.H."/>
            <person name="Matsuura K."/>
            <person name="Barry K."/>
            <person name="Labutti K."/>
            <person name="Kuo R."/>
            <person name="Ohm R.A."/>
            <person name="Bhattacharya S.S."/>
            <person name="Shirouzu T."/>
            <person name="Yoshinaga Y."/>
            <person name="Martin F.M."/>
            <person name="Grigoriev I.V."/>
            <person name="Hibbett D.S."/>
        </authorList>
    </citation>
    <scope>NUCLEOTIDE SEQUENCE [LARGE SCALE GENOMIC DNA]</scope>
    <source>
        <strain evidence="10 11">HHB12733</strain>
    </source>
</reference>
<protein>
    <submittedName>
        <fullName evidence="10">LAG1-DNAbind-domain-containing protein</fullName>
    </submittedName>
</protein>
<dbReference type="Proteomes" id="UP000076842">
    <property type="component" value="Unassembled WGS sequence"/>
</dbReference>
<evidence type="ECO:0000256" key="5">
    <source>
        <dbReference type="ARBA" id="ARBA00023163"/>
    </source>
</evidence>
<keyword evidence="6" id="KW-0539">Nucleus</keyword>
<dbReference type="InterPro" id="IPR015351">
    <property type="entry name" value="RBP-J/Cbf11/Cbf12_DNA-bd"/>
</dbReference>
<dbReference type="InterPro" id="IPR037095">
    <property type="entry name" value="RBP-J/Cbf11_DNA-bd_sf"/>
</dbReference>
<dbReference type="Pfam" id="PF09271">
    <property type="entry name" value="LAG1-DNAbind"/>
    <property type="match status" value="1"/>
</dbReference>
<organism evidence="10 11">
    <name type="scientific">Calocera cornea HHB12733</name>
    <dbReference type="NCBI Taxonomy" id="1353952"/>
    <lineage>
        <taxon>Eukaryota</taxon>
        <taxon>Fungi</taxon>
        <taxon>Dikarya</taxon>
        <taxon>Basidiomycota</taxon>
        <taxon>Agaricomycotina</taxon>
        <taxon>Dacrymycetes</taxon>
        <taxon>Dacrymycetales</taxon>
        <taxon>Dacrymycetaceae</taxon>
        <taxon>Calocera</taxon>
    </lineage>
</organism>
<proteinExistence type="inferred from homology"/>
<feature type="region of interest" description="Disordered" evidence="7">
    <location>
        <begin position="498"/>
        <end position="520"/>
    </location>
</feature>
<keyword evidence="4" id="KW-0238">DNA-binding</keyword>
<dbReference type="SUPFAM" id="SSF110217">
    <property type="entry name" value="DNA-binding protein LAG-1 (CSL)"/>
    <property type="match status" value="1"/>
</dbReference>
<dbReference type="OrthoDB" id="5600360at2759"/>
<dbReference type="GO" id="GO:0001228">
    <property type="term" value="F:DNA-binding transcription activator activity, RNA polymerase II-specific"/>
    <property type="evidence" value="ECO:0007669"/>
    <property type="project" value="InterPro"/>
</dbReference>
<dbReference type="FunFam" id="2.60.40.1450:FF:000003">
    <property type="entry name" value="Related to J kappa-recombination signal binding protein"/>
    <property type="match status" value="1"/>
</dbReference>
<name>A0A165JMI2_9BASI</name>
<feature type="domain" description="RBP-J/Cbf11/Cbf12 DNA binding" evidence="8">
    <location>
        <begin position="461"/>
        <end position="628"/>
    </location>
</feature>
<evidence type="ECO:0000256" key="4">
    <source>
        <dbReference type="ARBA" id="ARBA00023125"/>
    </source>
</evidence>
<evidence type="ECO:0000256" key="6">
    <source>
        <dbReference type="ARBA" id="ARBA00023242"/>
    </source>
</evidence>
<gene>
    <name evidence="10" type="ORF">CALCODRAFT_479519</name>
</gene>
<dbReference type="InterPro" id="IPR036358">
    <property type="entry name" value="BTD_sf"/>
</dbReference>
<evidence type="ECO:0000256" key="3">
    <source>
        <dbReference type="ARBA" id="ARBA00023015"/>
    </source>
</evidence>
<feature type="compositionally biased region" description="Low complexity" evidence="7">
    <location>
        <begin position="171"/>
        <end position="187"/>
    </location>
</feature>
<dbReference type="STRING" id="1353952.A0A165JMI2"/>
<evidence type="ECO:0000259" key="9">
    <source>
        <dbReference type="SMART" id="SM01268"/>
    </source>
</evidence>
<dbReference type="GO" id="GO:0005634">
    <property type="term" value="C:nucleus"/>
    <property type="evidence" value="ECO:0007669"/>
    <property type="project" value="UniProtKB-SubCell"/>
</dbReference>
<feature type="compositionally biased region" description="Low complexity" evidence="7">
    <location>
        <begin position="870"/>
        <end position="883"/>
    </location>
</feature>
<dbReference type="SMART" id="SM01267">
    <property type="entry name" value="LAG1_DNAbind"/>
    <property type="match status" value="1"/>
</dbReference>
<dbReference type="InterPro" id="IPR015350">
    <property type="entry name" value="Beta-trefoil_DNA-bd_dom"/>
</dbReference>
<dbReference type="EMBL" id="KV423919">
    <property type="protein sequence ID" value="KZT62039.1"/>
    <property type="molecule type" value="Genomic_DNA"/>
</dbReference>
<evidence type="ECO:0000313" key="10">
    <source>
        <dbReference type="EMBL" id="KZT62039.1"/>
    </source>
</evidence>
<dbReference type="InParanoid" id="A0A165JMI2"/>
<sequence length="1137" mass="121887">MVDHNPATANLWSQSMSEWGTPFDSNGEPGTARQYQGMSLQYLQQHHLGRTGPQDQRMFSQQQADVDAINALQAQHVRALTVSSSDMALHGFGMANDMSNNALDGTLGTGAAPYGTFGGQSFSFGNGYDAYGVPQQTAQGSSNGVTSQPQRDVMTSNLGFASLSSIPSDFLPSQSQLPHSQSFPSLPDLSRPAGINAFTQSAQPAAPVQSDRNGRYPGLSIDMPPNPIEQHFHSDSFSNDYPPSSFHDVLLNRHRGRSSTVSSAASSSSAAIESPLYDWDGSDNGAASDYSLNDVGAMGVQDSPFNNFNLSLGGYSGASFHRSHSLPQLHGIQAPPLPHFLRNQSSGLNDGTVNPMMMPTSLPTPPGSKGPSPAITTTGHSHSVSIDLATPRYEAELQFPVMQPPRATSADGSSIESLDLDPVALQNSMEGLHRGDIQAVVQPYIDKYVNTTNRFAMGERSVMVMSPKVGQKSYGTEKRFLCPPPSVMLIGNSWFHSATGSPSSRGSPRSNGSPGAAGWSAPKVNILMSTQDTDVDVPPDNSIEWSLPSGQTFQPENPPSTGAGPFFGRFMGKALYISDVDEKKKKVEAVVKVYEAGSDGLIGNFVSKPIRVISKPSKKRASVKANFDLVVNHGSTVALFHRLRAQTVSTKYLCVAGAGTNLRGSDGRPVLGSKLDDQQPAFVARTSTWDTFIIYIVDVNFHDDGSQTHRSPLMPDYPAPPPAALQGLNSQTPIYYNQTVVLQCLLSGVVSPILIIRRVDHNAVVVGGAQMVEADGKLRPSQTGPHDQFCVPGEVCGDPVSQLHKIALEVYDPDNRVPTFEELGTAGSYLSCAVDKVNTYSPSERQWNKSPRQSSTEAPGLPLPAATRNSSVSPSLGEDSSSGPPSPAPPFRRPGTPSTMEYPGDGGKVKRKRGSISAGLVGKAAEAAAARGKRRNSAASLNANGTAPPLPRRATEPGEAEMSNGSTWNCDVTDACVWTLVGTEFIRYNFYVPPILHNLPQNSSIPRFPSKPITPMPLIVKYLPPDRASELPRQHLQAFQQSEVNHNGVVAQTSVGTTRPPDPNMLTLYGQNFDKSDPLLVFFGVEASGHVDMRCSEVLQCLPPTKQEHDDKTSSRRGMLLVRRADGVVFPSSVLYP</sequence>
<dbReference type="GO" id="GO:0000978">
    <property type="term" value="F:RNA polymerase II cis-regulatory region sequence-specific DNA binding"/>
    <property type="evidence" value="ECO:0007669"/>
    <property type="project" value="InterPro"/>
</dbReference>
<dbReference type="AlphaFoldDB" id="A0A165JMI2"/>
<dbReference type="InterPro" id="IPR013783">
    <property type="entry name" value="Ig-like_fold"/>
</dbReference>
<evidence type="ECO:0000256" key="2">
    <source>
        <dbReference type="ARBA" id="ARBA00009704"/>
    </source>
</evidence>
<evidence type="ECO:0000256" key="7">
    <source>
        <dbReference type="SAM" id="MobiDB-lite"/>
    </source>
</evidence>
<feature type="compositionally biased region" description="Low complexity" evidence="7">
    <location>
        <begin position="498"/>
        <end position="518"/>
    </location>
</feature>
<feature type="region of interest" description="Disordered" evidence="7">
    <location>
        <begin position="171"/>
        <end position="193"/>
    </location>
</feature>
<evidence type="ECO:0000259" key="8">
    <source>
        <dbReference type="SMART" id="SM01267"/>
    </source>
</evidence>
<accession>A0A165JMI2</accession>
<feature type="compositionally biased region" description="Polar residues" evidence="7">
    <location>
        <begin position="840"/>
        <end position="857"/>
    </location>
</feature>
<dbReference type="SUPFAM" id="SSF49417">
    <property type="entry name" value="p53-like transcription factors"/>
    <property type="match status" value="1"/>
</dbReference>
<keyword evidence="11" id="KW-1185">Reference proteome</keyword>
<dbReference type="SMART" id="SM01268">
    <property type="entry name" value="BTD"/>
    <property type="match status" value="1"/>
</dbReference>
<evidence type="ECO:0000313" key="11">
    <source>
        <dbReference type="Proteomes" id="UP000076842"/>
    </source>
</evidence>
<dbReference type="Gene3D" id="2.60.40.1450">
    <property type="entry name" value="LAG1, DNA binding domain"/>
    <property type="match status" value="1"/>
</dbReference>
<feature type="region of interest" description="Disordered" evidence="7">
    <location>
        <begin position="840"/>
        <end position="966"/>
    </location>
</feature>